<feature type="transmembrane region" description="Helical" evidence="1">
    <location>
        <begin position="60"/>
        <end position="79"/>
    </location>
</feature>
<dbReference type="RefSeq" id="WP_163208187.1">
    <property type="nucleotide sequence ID" value="NZ_JAAGWG010000047.1"/>
</dbReference>
<feature type="transmembrane region" description="Helical" evidence="1">
    <location>
        <begin position="32"/>
        <end position="53"/>
    </location>
</feature>
<evidence type="ECO:0000256" key="1">
    <source>
        <dbReference type="SAM" id="Phobius"/>
    </source>
</evidence>
<protein>
    <recommendedName>
        <fullName evidence="4">SPW repeat-containing protein</fullName>
    </recommendedName>
</protein>
<dbReference type="AlphaFoldDB" id="A0A6L9W738"/>
<name>A0A6L9W738_9ACTN</name>
<accession>A0A6L9W738</accession>
<reference evidence="2 3" key="1">
    <citation type="submission" date="2019-12" db="EMBL/GenBank/DDBJ databases">
        <title>the WGS of Blastococcus saxobsidens 67B17.</title>
        <authorList>
            <person name="Jiang Z."/>
        </authorList>
    </citation>
    <scope>NUCLEOTIDE SEQUENCE [LARGE SCALE GENOMIC DNA]</scope>
    <source>
        <strain evidence="2 3">67B17</strain>
    </source>
</reference>
<proteinExistence type="predicted"/>
<comment type="caution">
    <text evidence="2">The sequence shown here is derived from an EMBL/GenBank/DDBJ whole genome shotgun (WGS) entry which is preliminary data.</text>
</comment>
<evidence type="ECO:0000313" key="2">
    <source>
        <dbReference type="EMBL" id="NEK87893.1"/>
    </source>
</evidence>
<dbReference type="EMBL" id="JAAGWG010000047">
    <property type="protein sequence ID" value="NEK87893.1"/>
    <property type="molecule type" value="Genomic_DNA"/>
</dbReference>
<evidence type="ECO:0008006" key="4">
    <source>
        <dbReference type="Google" id="ProtNLM"/>
    </source>
</evidence>
<keyword evidence="1" id="KW-0812">Transmembrane</keyword>
<dbReference type="Proteomes" id="UP000479241">
    <property type="component" value="Unassembled WGS sequence"/>
</dbReference>
<feature type="transmembrane region" description="Helical" evidence="1">
    <location>
        <begin position="7"/>
        <end position="26"/>
    </location>
</feature>
<organism evidence="2 3">
    <name type="scientific">Blastococcus saxobsidens</name>
    <dbReference type="NCBI Taxonomy" id="138336"/>
    <lineage>
        <taxon>Bacteria</taxon>
        <taxon>Bacillati</taxon>
        <taxon>Actinomycetota</taxon>
        <taxon>Actinomycetes</taxon>
        <taxon>Geodermatophilales</taxon>
        <taxon>Geodermatophilaceae</taxon>
        <taxon>Blastococcus</taxon>
    </lineage>
</organism>
<sequence length="116" mass="11976">MMSRGAQVLIVVSILSVAALAAWYWSEVWEDSGSFAFALFGIPAACAVIALAAERATRTMAAPVLIAVLAAVAVGWSLITGLGIGLVFLVPSVLLLLAAAVSWGDRGRDAARPVHT</sequence>
<feature type="transmembrane region" description="Helical" evidence="1">
    <location>
        <begin position="85"/>
        <end position="103"/>
    </location>
</feature>
<keyword evidence="1" id="KW-0472">Membrane</keyword>
<evidence type="ECO:0000313" key="3">
    <source>
        <dbReference type="Proteomes" id="UP000479241"/>
    </source>
</evidence>
<keyword evidence="1" id="KW-1133">Transmembrane helix</keyword>
<gene>
    <name evidence="2" type="ORF">GCU60_19310</name>
</gene>